<dbReference type="Gene3D" id="3.40.50.12370">
    <property type="match status" value="1"/>
</dbReference>
<proteinExistence type="inferred from homology"/>
<protein>
    <submittedName>
        <fullName evidence="3">Universal stress protein</fullName>
    </submittedName>
</protein>
<evidence type="ECO:0000313" key="4">
    <source>
        <dbReference type="Proteomes" id="UP000476030"/>
    </source>
</evidence>
<comment type="caution">
    <text evidence="3">The sequence shown here is derived from an EMBL/GenBank/DDBJ whole genome shotgun (WGS) entry which is preliminary data.</text>
</comment>
<evidence type="ECO:0000313" key="3">
    <source>
        <dbReference type="EMBL" id="MZR31935.1"/>
    </source>
</evidence>
<dbReference type="CDD" id="cd00293">
    <property type="entry name" value="USP-like"/>
    <property type="match status" value="1"/>
</dbReference>
<dbReference type="Proteomes" id="UP000476030">
    <property type="component" value="Unassembled WGS sequence"/>
</dbReference>
<accession>A0A6L8WAE2</accession>
<organism evidence="3 4">
    <name type="scientific">Sneathiella litorea</name>
    <dbReference type="NCBI Taxonomy" id="2606216"/>
    <lineage>
        <taxon>Bacteria</taxon>
        <taxon>Pseudomonadati</taxon>
        <taxon>Pseudomonadota</taxon>
        <taxon>Alphaproteobacteria</taxon>
        <taxon>Sneathiellales</taxon>
        <taxon>Sneathiellaceae</taxon>
        <taxon>Sneathiella</taxon>
    </lineage>
</organism>
<dbReference type="RefSeq" id="WP_161316520.1">
    <property type="nucleotide sequence ID" value="NZ_WTUW01000009.1"/>
</dbReference>
<dbReference type="InterPro" id="IPR006016">
    <property type="entry name" value="UspA"/>
</dbReference>
<reference evidence="3 4" key="1">
    <citation type="submission" date="2019-12" db="EMBL/GenBank/DDBJ databases">
        <title>Snethiella sp. nov. sp. isolated from sea sand.</title>
        <authorList>
            <person name="Kim J."/>
            <person name="Jeong S.E."/>
            <person name="Jung H.S."/>
            <person name="Jeon C.O."/>
        </authorList>
    </citation>
    <scope>NUCLEOTIDE SEQUENCE [LARGE SCALE GENOMIC DNA]</scope>
    <source>
        <strain evidence="3 4">DP05</strain>
    </source>
</reference>
<comment type="similarity">
    <text evidence="1">Belongs to the universal stress protein A family.</text>
</comment>
<dbReference type="PANTHER" id="PTHR46268">
    <property type="entry name" value="STRESS RESPONSE PROTEIN NHAX"/>
    <property type="match status" value="1"/>
</dbReference>
<name>A0A6L8WAE2_9PROT</name>
<dbReference type="SUPFAM" id="SSF52402">
    <property type="entry name" value="Adenine nucleotide alpha hydrolases-like"/>
    <property type="match status" value="2"/>
</dbReference>
<sequence>MHFKNILVPVSGAKNDSDAKALESAFNLAIRFGAHVNTLHIKIDPRSAAAFVGEGMTSTMIESVIEMAEKDGEERRQRARELFKDISGRMGVPVIHDIMDRPSGDGASTRFVEKQGNSEDTLHSYGRLFDLIVICKQEGEEQINNSLLINAALRETGRPVLLLDKALPKDVGKRVAFAWNGSVESARALSYSLPLLQTAEKVMLISAVDDLDEDIHPEAVQRYLTMYGVHADRCEITGSNGKSTAESILSAAGKCNADLLVMGAYTRSRLRRLFFGAVTEEVLNNCPIPVLMAH</sequence>
<dbReference type="EMBL" id="WTUW01000009">
    <property type="protein sequence ID" value="MZR31935.1"/>
    <property type="molecule type" value="Genomic_DNA"/>
</dbReference>
<evidence type="ECO:0000256" key="1">
    <source>
        <dbReference type="ARBA" id="ARBA00008791"/>
    </source>
</evidence>
<dbReference type="Pfam" id="PF00582">
    <property type="entry name" value="Usp"/>
    <property type="match status" value="1"/>
</dbReference>
<dbReference type="AlphaFoldDB" id="A0A6L8WAE2"/>
<dbReference type="PRINTS" id="PR01438">
    <property type="entry name" value="UNVRSLSTRESS"/>
</dbReference>
<evidence type="ECO:0000259" key="2">
    <source>
        <dbReference type="Pfam" id="PF00582"/>
    </source>
</evidence>
<keyword evidence="4" id="KW-1185">Reference proteome</keyword>
<gene>
    <name evidence="3" type="ORF">GQE98_14955</name>
</gene>
<dbReference type="InterPro" id="IPR006015">
    <property type="entry name" value="Universal_stress_UspA"/>
</dbReference>
<feature type="domain" description="UspA" evidence="2">
    <location>
        <begin position="230"/>
        <end position="293"/>
    </location>
</feature>
<dbReference type="PANTHER" id="PTHR46268:SF15">
    <property type="entry name" value="UNIVERSAL STRESS PROTEIN HP_0031"/>
    <property type="match status" value="1"/>
</dbReference>